<evidence type="ECO:0000256" key="14">
    <source>
        <dbReference type="ARBA" id="ARBA00023288"/>
    </source>
</evidence>
<dbReference type="GeneTree" id="ENSGT00940000159927"/>
<keyword evidence="6" id="KW-0597">Phosphoprotein</keyword>
<keyword evidence="15" id="KW-0636">Prenylation</keyword>
<dbReference type="GO" id="GO:0007165">
    <property type="term" value="P:signal transduction"/>
    <property type="evidence" value="ECO:0007669"/>
    <property type="project" value="InterPro"/>
</dbReference>
<dbReference type="SMART" id="SM00315">
    <property type="entry name" value="RGS"/>
    <property type="match status" value="1"/>
</dbReference>
<dbReference type="InterPro" id="IPR036305">
    <property type="entry name" value="RGS_sf"/>
</dbReference>
<dbReference type="PROSITE" id="PS51285">
    <property type="entry name" value="AGC_KINASE_CTER"/>
    <property type="match status" value="1"/>
</dbReference>
<dbReference type="Pfam" id="PF00615">
    <property type="entry name" value="RGS"/>
    <property type="match status" value="1"/>
</dbReference>
<evidence type="ECO:0000256" key="15">
    <source>
        <dbReference type="ARBA" id="ARBA00023289"/>
    </source>
</evidence>
<evidence type="ECO:0000256" key="16">
    <source>
        <dbReference type="ARBA" id="ARBA00023305"/>
    </source>
</evidence>
<dbReference type="FunCoup" id="H0VNV0">
    <property type="interactions" value="79"/>
</dbReference>
<keyword evidence="29" id="KW-1185">Reference proteome</keyword>
<feature type="domain" description="AGC-kinase C-terminal" evidence="27">
    <location>
        <begin position="456"/>
        <end position="521"/>
    </location>
</feature>
<gene>
    <name evidence="28" type="primary">GRK1</name>
</gene>
<evidence type="ECO:0000256" key="11">
    <source>
        <dbReference type="ARBA" id="ARBA00022840"/>
    </source>
</evidence>
<dbReference type="PANTHER" id="PTHR24355:SF11">
    <property type="entry name" value="RHODOPSIN KINASE GRK1"/>
    <property type="match status" value="1"/>
</dbReference>
<organism evidence="28 29">
    <name type="scientific">Cavia porcellus</name>
    <name type="common">Guinea pig</name>
    <dbReference type="NCBI Taxonomy" id="10141"/>
    <lineage>
        <taxon>Eukaryota</taxon>
        <taxon>Metazoa</taxon>
        <taxon>Chordata</taxon>
        <taxon>Craniata</taxon>
        <taxon>Vertebrata</taxon>
        <taxon>Euteleostomi</taxon>
        <taxon>Mammalia</taxon>
        <taxon>Eutheria</taxon>
        <taxon>Euarchontoglires</taxon>
        <taxon>Glires</taxon>
        <taxon>Rodentia</taxon>
        <taxon>Hystricomorpha</taxon>
        <taxon>Caviidae</taxon>
        <taxon>Cavia</taxon>
    </lineage>
</organism>
<comment type="subunit">
    <text evidence="20">Interacts (via N-terminus) with RCVRN (via C-terminus); the interaction is Ca(2+)-dependent. Interacts (when prenylated) with PDE6D; this promotes release from membranes. May form a complex composed of RHO, GRK1 and RCVRN in a Ca(2+)-dependent manner; RCVRN prevents the interaction between GRK1 and RHO.</text>
</comment>
<dbReference type="GO" id="GO:0001750">
    <property type="term" value="C:photoreceptor outer segment"/>
    <property type="evidence" value="ECO:0007669"/>
    <property type="project" value="UniProtKB-SubCell"/>
</dbReference>
<dbReference type="InterPro" id="IPR044926">
    <property type="entry name" value="RGS_subdomain_2"/>
</dbReference>
<dbReference type="InterPro" id="IPR000719">
    <property type="entry name" value="Prot_kinase_dom"/>
</dbReference>
<dbReference type="HOGENOM" id="CLU_000288_63_41_1"/>
<comment type="function">
    <text evidence="19">Retina-specific kinase involved in the signal turnoff via phosphorylation of rhodopsin (RHO), the G protein- coupled receptor that initiates the phototransduction cascade. This rapid desensitization is essential for scotopic vision and permits rapid adaptation to changes in illumination. May play a role in the maintenance of the outer nuclear layer in the retina.</text>
</comment>
<dbReference type="InterPro" id="IPR037716">
    <property type="entry name" value="GRK1_dom"/>
</dbReference>
<dbReference type="EC" id="2.7.11.-" evidence="24"/>
<dbReference type="InterPro" id="IPR016137">
    <property type="entry name" value="RGS"/>
</dbReference>
<keyword evidence="10 24" id="KW-0418">Kinase</keyword>
<dbReference type="SUPFAM" id="SSF56112">
    <property type="entry name" value="Protein kinase-like (PK-like)"/>
    <property type="match status" value="1"/>
</dbReference>
<evidence type="ECO:0000256" key="23">
    <source>
        <dbReference type="PROSITE-ProRule" id="PRU10141"/>
    </source>
</evidence>
<keyword evidence="7" id="KW-0716">Sensory transduction</keyword>
<evidence type="ECO:0000256" key="9">
    <source>
        <dbReference type="ARBA" id="ARBA00022741"/>
    </source>
</evidence>
<evidence type="ECO:0000256" key="7">
    <source>
        <dbReference type="ARBA" id="ARBA00022606"/>
    </source>
</evidence>
<sequence>MDFGALETVVANSAFIAARGSFDGSSIPSSRDKKYLAKLRLPPLSKCEGLRESLSLEFDSICLEQPIGKRLFQQFLGTDKRHAPALGLWRDIEDYDTADDDLRPQKAQALLAEYLDPQASLFCSFLDEGTVAQVKKGQAGSQDGLFQPLLQATLAHLSQGPFQEFLGGLHFLRFLQWKWLEAQPMGEDWFLDFRVLGKGGFGEVWACQMKATGKMYACKKLNKKRLKKRKGYQGAMVEKKILAKVHSQFIVSLAYAFETKTDLCLVMTIMNGGDLRYHIYNVDEENPGFSEPRAVFYTAQIISGLEHLHQRRIVYRDLKPENVLLDNDGNVRLSDLGLAVELQEGQNKTKGYAGTPGFMAPELLRGEEYDFSVDYFALGVTLYEMIAARGPFRARGEKVENQELKQRILLEPVKYPDTFSQASKDFCEALLEKDPARRLGFQDGSCDGLRTHALFGSISWRQLEAGMLIPPFIPDSRTVYAKNIEDVGAFSTVKGVIFDKADIEFFQEFASGNCPIPWQEEMIETGIFGELNVWRPDGEMPDDMKGVTREQAGPTSKSGMCVVS</sequence>
<dbReference type="Gene3D" id="3.30.200.20">
    <property type="entry name" value="Phosphorylase Kinase, domain 1"/>
    <property type="match status" value="1"/>
</dbReference>
<evidence type="ECO:0000256" key="20">
    <source>
        <dbReference type="ARBA" id="ARBA00063709"/>
    </source>
</evidence>
<evidence type="ECO:0000256" key="17">
    <source>
        <dbReference type="ARBA" id="ARBA00048717"/>
    </source>
</evidence>
<proteinExistence type="inferred from homology"/>
<dbReference type="STRING" id="10141.ENSCPOP00000012149"/>
<feature type="active site" description="Proton acceptor" evidence="22">
    <location>
        <position position="317"/>
    </location>
</feature>
<dbReference type="GO" id="GO:0016020">
    <property type="term" value="C:membrane"/>
    <property type="evidence" value="ECO:0007669"/>
    <property type="project" value="UniProtKB-SubCell"/>
</dbReference>
<keyword evidence="14" id="KW-0449">Lipoprotein</keyword>
<evidence type="ECO:0000256" key="18">
    <source>
        <dbReference type="ARBA" id="ARBA00049249"/>
    </source>
</evidence>
<evidence type="ECO:0000256" key="21">
    <source>
        <dbReference type="PIRSR" id="PIRSR600239-50"/>
    </source>
</evidence>
<reference evidence="28" key="2">
    <citation type="submission" date="2025-08" db="UniProtKB">
        <authorList>
            <consortium name="Ensembl"/>
        </authorList>
    </citation>
    <scope>IDENTIFICATION</scope>
    <source>
        <strain evidence="28">2N</strain>
    </source>
</reference>
<keyword evidence="13" id="KW-0966">Cell projection</keyword>
<dbReference type="Gene3D" id="1.10.510.10">
    <property type="entry name" value="Transferase(Phosphotransferase) domain 1"/>
    <property type="match status" value="1"/>
</dbReference>
<dbReference type="KEGG" id="cpoc:100731414"/>
<dbReference type="CTD" id="6011"/>
<dbReference type="SMART" id="SM00133">
    <property type="entry name" value="S_TK_X"/>
    <property type="match status" value="1"/>
</dbReference>
<dbReference type="GeneID" id="100731414"/>
<reference evidence="28" key="3">
    <citation type="submission" date="2025-09" db="UniProtKB">
        <authorList>
            <consortium name="Ensembl"/>
        </authorList>
    </citation>
    <scope>IDENTIFICATION</scope>
    <source>
        <strain evidence="28">2N</strain>
    </source>
</reference>
<dbReference type="InterPro" id="IPR011009">
    <property type="entry name" value="Kinase-like_dom_sf"/>
</dbReference>
<dbReference type="Pfam" id="PF00069">
    <property type="entry name" value="Pkinase"/>
    <property type="match status" value="1"/>
</dbReference>
<name>H0VNV0_CAVPO</name>
<keyword evidence="11 23" id="KW-0067">ATP-binding</keyword>
<evidence type="ECO:0000256" key="10">
    <source>
        <dbReference type="ARBA" id="ARBA00022777"/>
    </source>
</evidence>
<dbReference type="eggNOG" id="KOG0986">
    <property type="taxonomic scope" value="Eukaryota"/>
</dbReference>
<evidence type="ECO:0000259" key="26">
    <source>
        <dbReference type="PROSITE" id="PS50132"/>
    </source>
</evidence>
<dbReference type="Proteomes" id="UP000005447">
    <property type="component" value="Unassembled WGS sequence"/>
</dbReference>
<evidence type="ECO:0000256" key="4">
    <source>
        <dbReference type="ARBA" id="ARBA00022481"/>
    </source>
</evidence>
<comment type="similarity">
    <text evidence="3 24">Belongs to the protein kinase superfamily. AGC Ser/Thr protein kinase family. GPRK subfamily.</text>
</comment>
<keyword evidence="4 21" id="KW-0488">Methylation</keyword>
<evidence type="ECO:0000256" key="13">
    <source>
        <dbReference type="ARBA" id="ARBA00023273"/>
    </source>
</evidence>
<protein>
    <recommendedName>
        <fullName evidence="24">G protein-coupled receptor kinase</fullName>
        <ecNumber evidence="24">2.7.11.-</ecNumber>
    </recommendedName>
</protein>
<evidence type="ECO:0000256" key="12">
    <source>
        <dbReference type="ARBA" id="ARBA00023136"/>
    </source>
</evidence>
<feature type="domain" description="Protein kinase" evidence="25">
    <location>
        <begin position="190"/>
        <end position="455"/>
    </location>
</feature>
<dbReference type="OMA" id="PLSKCEY"/>
<keyword evidence="5 24" id="KW-0723">Serine/threonine-protein kinase</keyword>
<dbReference type="Ensembl" id="ENSCPOT00000013627.3">
    <property type="protein sequence ID" value="ENSCPOP00000012149.2"/>
    <property type="gene ID" value="ENSCPOG00000013493.4"/>
</dbReference>
<comment type="catalytic activity">
    <reaction evidence="17">
        <text>L-threonyl-[rhodopsin] + ATP = O-phospho-L-threonyl-[rhodopsin] + ADP + H(+)</text>
        <dbReference type="Rhea" id="RHEA:56552"/>
        <dbReference type="Rhea" id="RHEA-COMP:14596"/>
        <dbReference type="Rhea" id="RHEA-COMP:14597"/>
        <dbReference type="ChEBI" id="CHEBI:15378"/>
        <dbReference type="ChEBI" id="CHEBI:30013"/>
        <dbReference type="ChEBI" id="CHEBI:30616"/>
        <dbReference type="ChEBI" id="CHEBI:61977"/>
        <dbReference type="ChEBI" id="CHEBI:456216"/>
        <dbReference type="EC" id="2.7.11.14"/>
    </reaction>
</comment>
<evidence type="ECO:0000256" key="22">
    <source>
        <dbReference type="PIRSR" id="PIRSR600239-51"/>
    </source>
</evidence>
<keyword evidence="8 24" id="KW-0808">Transferase</keyword>
<evidence type="ECO:0000256" key="6">
    <source>
        <dbReference type="ARBA" id="ARBA00022553"/>
    </source>
</evidence>
<evidence type="ECO:0000256" key="24">
    <source>
        <dbReference type="RuleBase" id="RU000308"/>
    </source>
</evidence>
<feature type="modified residue" description="Cysteine methyl ester" evidence="21">
    <location>
        <position position="561"/>
    </location>
</feature>
<dbReference type="AlphaFoldDB" id="H0VNV0"/>
<evidence type="ECO:0000256" key="5">
    <source>
        <dbReference type="ARBA" id="ARBA00022527"/>
    </source>
</evidence>
<dbReference type="InterPro" id="IPR008271">
    <property type="entry name" value="Ser/Thr_kinase_AS"/>
</dbReference>
<dbReference type="FunFam" id="1.10.510.10:FF:000074">
    <property type="entry name" value="G protein-coupled receptor kinase"/>
    <property type="match status" value="1"/>
</dbReference>
<dbReference type="InParanoid" id="H0VNV0"/>
<feature type="domain" description="RGS" evidence="26">
    <location>
        <begin position="63"/>
        <end position="175"/>
    </location>
</feature>
<evidence type="ECO:0000256" key="19">
    <source>
        <dbReference type="ARBA" id="ARBA00060227"/>
    </source>
</evidence>
<keyword evidence="9 23" id="KW-0547">Nucleotide-binding</keyword>
<dbReference type="VEuPathDB" id="HostDB:ENSCPOG00000013493"/>
<dbReference type="FunFam" id="1.10.167.10:FF:000028">
    <property type="entry name" value="G protein-coupled receptor kinase"/>
    <property type="match status" value="1"/>
</dbReference>
<dbReference type="PROSITE" id="PS00107">
    <property type="entry name" value="PROTEIN_KINASE_ATP"/>
    <property type="match status" value="1"/>
</dbReference>
<dbReference type="SUPFAM" id="SSF48097">
    <property type="entry name" value="Regulator of G-protein signaling, RGS"/>
    <property type="match status" value="1"/>
</dbReference>
<dbReference type="PROSITE" id="PS00108">
    <property type="entry name" value="PROTEIN_KINASE_ST"/>
    <property type="match status" value="1"/>
</dbReference>
<evidence type="ECO:0000256" key="8">
    <source>
        <dbReference type="ARBA" id="ARBA00022679"/>
    </source>
</evidence>
<dbReference type="GO" id="GO:0050254">
    <property type="term" value="F:rhodopsin kinase activity"/>
    <property type="evidence" value="ECO:0007669"/>
    <property type="project" value="UniProtKB-EC"/>
</dbReference>
<evidence type="ECO:0000256" key="3">
    <source>
        <dbReference type="ARBA" id="ARBA00009793"/>
    </source>
</evidence>
<dbReference type="CDD" id="cd05608">
    <property type="entry name" value="STKc_GRK1"/>
    <property type="match status" value="1"/>
</dbReference>
<dbReference type="GO" id="GO:0007601">
    <property type="term" value="P:visual perception"/>
    <property type="evidence" value="ECO:0007669"/>
    <property type="project" value="UniProtKB-KW"/>
</dbReference>
<dbReference type="GO" id="GO:0005737">
    <property type="term" value="C:cytoplasm"/>
    <property type="evidence" value="ECO:0007669"/>
    <property type="project" value="TreeGrafter"/>
</dbReference>
<evidence type="ECO:0000259" key="25">
    <source>
        <dbReference type="PROSITE" id="PS50011"/>
    </source>
</evidence>
<dbReference type="InterPro" id="IPR000239">
    <property type="entry name" value="GPCR_kinase"/>
</dbReference>
<dbReference type="GO" id="GO:0022400">
    <property type="term" value="P:regulation of opsin-mediated signaling pathway"/>
    <property type="evidence" value="ECO:0007669"/>
    <property type="project" value="Ensembl"/>
</dbReference>
<dbReference type="PROSITE" id="PS50011">
    <property type="entry name" value="PROTEIN_KINASE_DOM"/>
    <property type="match status" value="1"/>
</dbReference>
<dbReference type="OrthoDB" id="354826at2759"/>
<comment type="subcellular location">
    <subcellularLocation>
        <location evidence="1">Cell projection</location>
        <location evidence="1">Cilium</location>
        <location evidence="1">Photoreceptor outer segment</location>
    </subcellularLocation>
    <subcellularLocation>
        <location evidence="2">Membrane</location>
        <topology evidence="2">Lipid-anchor</topology>
    </subcellularLocation>
</comment>
<dbReference type="GO" id="GO:0009416">
    <property type="term" value="P:response to light stimulus"/>
    <property type="evidence" value="ECO:0007669"/>
    <property type="project" value="UniProtKB-ARBA"/>
</dbReference>
<dbReference type="PROSITE" id="PS50132">
    <property type="entry name" value="RGS"/>
    <property type="match status" value="1"/>
</dbReference>
<comment type="catalytic activity">
    <reaction evidence="18">
        <text>L-seryl-[rhodopsin] + ATP = O-phospho-L-seryl-[rhodopsin] + ADP + H(+)</text>
        <dbReference type="Rhea" id="RHEA:23356"/>
        <dbReference type="Rhea" id="RHEA-COMP:14594"/>
        <dbReference type="Rhea" id="RHEA-COMP:14595"/>
        <dbReference type="ChEBI" id="CHEBI:15378"/>
        <dbReference type="ChEBI" id="CHEBI:29999"/>
        <dbReference type="ChEBI" id="CHEBI:30616"/>
        <dbReference type="ChEBI" id="CHEBI:83421"/>
        <dbReference type="ChEBI" id="CHEBI:456216"/>
        <dbReference type="EC" id="2.7.11.14"/>
    </reaction>
</comment>
<evidence type="ECO:0000313" key="29">
    <source>
        <dbReference type="Proteomes" id="UP000005447"/>
    </source>
</evidence>
<keyword evidence="16" id="KW-0844">Vision</keyword>
<dbReference type="EMBL" id="AAKN02008480">
    <property type="status" value="NOT_ANNOTATED_CDS"/>
    <property type="molecule type" value="Genomic_DNA"/>
</dbReference>
<evidence type="ECO:0000256" key="1">
    <source>
        <dbReference type="ARBA" id="ARBA00004504"/>
    </source>
</evidence>
<dbReference type="PRINTS" id="PR00717">
    <property type="entry name" value="GPCRKINASE"/>
</dbReference>
<feature type="binding site" evidence="23">
    <location>
        <position position="219"/>
    </location>
    <ligand>
        <name>ATP</name>
        <dbReference type="ChEBI" id="CHEBI:30616"/>
    </ligand>
</feature>
<evidence type="ECO:0000259" key="27">
    <source>
        <dbReference type="PROSITE" id="PS51285"/>
    </source>
</evidence>
<evidence type="ECO:0000256" key="2">
    <source>
        <dbReference type="ARBA" id="ARBA00004635"/>
    </source>
</evidence>
<dbReference type="InterPro" id="IPR000961">
    <property type="entry name" value="AGC-kinase_C"/>
</dbReference>
<dbReference type="PANTHER" id="PTHR24355">
    <property type="entry name" value="G PROTEIN-COUPLED RECEPTOR KINASE/RIBOSOMAL PROTEIN S6 KINASE"/>
    <property type="match status" value="1"/>
</dbReference>
<dbReference type="GO" id="GO:0005524">
    <property type="term" value="F:ATP binding"/>
    <property type="evidence" value="ECO:0007669"/>
    <property type="project" value="UniProtKB-UniRule"/>
</dbReference>
<reference evidence="29" key="1">
    <citation type="journal article" date="2011" name="Nature">
        <title>A high-resolution map of human evolutionary constraint using 29 mammals.</title>
        <authorList>
            <person name="Lindblad-Toh K."/>
            <person name="Garber M."/>
            <person name="Zuk O."/>
            <person name="Lin M.F."/>
            <person name="Parker B.J."/>
            <person name="Washietl S."/>
            <person name="Kheradpour P."/>
            <person name="Ernst J."/>
            <person name="Jordan G."/>
            <person name="Mauceli E."/>
            <person name="Ward L.D."/>
            <person name="Lowe C.B."/>
            <person name="Holloway A.K."/>
            <person name="Clamp M."/>
            <person name="Gnerre S."/>
            <person name="Alfoldi J."/>
            <person name="Beal K."/>
            <person name="Chang J."/>
            <person name="Clawson H."/>
            <person name="Cuff J."/>
            <person name="Di Palma F."/>
            <person name="Fitzgerald S."/>
            <person name="Flicek P."/>
            <person name="Guttman M."/>
            <person name="Hubisz M.J."/>
            <person name="Jaffe D.B."/>
            <person name="Jungreis I."/>
            <person name="Kent W.J."/>
            <person name="Kostka D."/>
            <person name="Lara M."/>
            <person name="Martins A.L."/>
            <person name="Massingham T."/>
            <person name="Moltke I."/>
            <person name="Raney B.J."/>
            <person name="Rasmussen M.D."/>
            <person name="Robinson J."/>
            <person name="Stark A."/>
            <person name="Vilella A.J."/>
            <person name="Wen J."/>
            <person name="Xie X."/>
            <person name="Zody M.C."/>
            <person name="Baldwin J."/>
            <person name="Bloom T."/>
            <person name="Chin C.W."/>
            <person name="Heiman D."/>
            <person name="Nicol R."/>
            <person name="Nusbaum C."/>
            <person name="Young S."/>
            <person name="Wilkinson J."/>
            <person name="Worley K.C."/>
            <person name="Kovar C.L."/>
            <person name="Muzny D.M."/>
            <person name="Gibbs R.A."/>
            <person name="Cree A."/>
            <person name="Dihn H.H."/>
            <person name="Fowler G."/>
            <person name="Jhangiani S."/>
            <person name="Joshi V."/>
            <person name="Lee S."/>
            <person name="Lewis L.R."/>
            <person name="Nazareth L.V."/>
            <person name="Okwuonu G."/>
            <person name="Santibanez J."/>
            <person name="Warren W.C."/>
            <person name="Mardis E.R."/>
            <person name="Weinstock G.M."/>
            <person name="Wilson R.K."/>
            <person name="Delehaunty K."/>
            <person name="Dooling D."/>
            <person name="Fronik C."/>
            <person name="Fulton L."/>
            <person name="Fulton B."/>
            <person name="Graves T."/>
            <person name="Minx P."/>
            <person name="Sodergren E."/>
            <person name="Birney E."/>
            <person name="Margulies E.H."/>
            <person name="Herrero J."/>
            <person name="Green E.D."/>
            <person name="Haussler D."/>
            <person name="Siepel A."/>
            <person name="Goldman N."/>
            <person name="Pollard K.S."/>
            <person name="Pedersen J.S."/>
            <person name="Lander E.S."/>
            <person name="Kellis M."/>
        </authorList>
    </citation>
    <scope>NUCLEOTIDE SEQUENCE [LARGE SCALE GENOMIC DNA]</scope>
    <source>
        <strain evidence="29">2N</strain>
    </source>
</reference>
<evidence type="ECO:0000313" key="28">
    <source>
        <dbReference type="Ensembl" id="ENSCPOP00000012149.2"/>
    </source>
</evidence>
<keyword evidence="12" id="KW-0472">Membrane</keyword>
<dbReference type="SMART" id="SM00220">
    <property type="entry name" value="S_TKc"/>
    <property type="match status" value="1"/>
</dbReference>
<dbReference type="RefSeq" id="XP_003477608.1">
    <property type="nucleotide sequence ID" value="XM_003477560.3"/>
</dbReference>
<dbReference type="Gene3D" id="1.10.167.10">
    <property type="entry name" value="Regulator of G-protein Signalling 4, domain 2"/>
    <property type="match status" value="1"/>
</dbReference>
<dbReference type="InterPro" id="IPR017441">
    <property type="entry name" value="Protein_kinase_ATP_BS"/>
</dbReference>
<accession>H0VNV0</accession>